<dbReference type="InterPro" id="IPR050169">
    <property type="entry name" value="Krueppel_C2H2_ZnF"/>
</dbReference>
<dbReference type="PANTHER" id="PTHR23232:SF118">
    <property type="entry name" value="ZINC FINGER PROTEIN 746"/>
    <property type="match status" value="1"/>
</dbReference>
<dbReference type="SMART" id="SM00349">
    <property type="entry name" value="KRAB"/>
    <property type="match status" value="1"/>
</dbReference>
<feature type="domain" description="KRAB" evidence="1">
    <location>
        <begin position="11"/>
        <end position="82"/>
    </location>
</feature>
<dbReference type="PROSITE" id="PS50805">
    <property type="entry name" value="KRAB"/>
    <property type="match status" value="1"/>
</dbReference>
<dbReference type="Pfam" id="PF01352">
    <property type="entry name" value="KRAB"/>
    <property type="match status" value="1"/>
</dbReference>
<dbReference type="InterPro" id="IPR036051">
    <property type="entry name" value="KRAB_dom_sf"/>
</dbReference>
<evidence type="ECO:0000313" key="2">
    <source>
        <dbReference type="EMBL" id="KAJ1121769.1"/>
    </source>
</evidence>
<name>A0AAV7P228_PLEWA</name>
<reference evidence="2" key="1">
    <citation type="journal article" date="2022" name="bioRxiv">
        <title>Sequencing and chromosome-scale assembly of the giantPleurodeles waltlgenome.</title>
        <authorList>
            <person name="Brown T."/>
            <person name="Elewa A."/>
            <person name="Iarovenko S."/>
            <person name="Subramanian E."/>
            <person name="Araus A.J."/>
            <person name="Petzold A."/>
            <person name="Susuki M."/>
            <person name="Suzuki K.-i.T."/>
            <person name="Hayashi T."/>
            <person name="Toyoda A."/>
            <person name="Oliveira C."/>
            <person name="Osipova E."/>
            <person name="Leigh N.D."/>
            <person name="Simon A."/>
            <person name="Yun M.H."/>
        </authorList>
    </citation>
    <scope>NUCLEOTIDE SEQUENCE</scope>
    <source>
        <strain evidence="2">20211129_DDA</strain>
        <tissue evidence="2">Liver</tissue>
    </source>
</reference>
<dbReference type="SUPFAM" id="SSF109640">
    <property type="entry name" value="KRAB domain (Kruppel-associated box)"/>
    <property type="match status" value="1"/>
</dbReference>
<protein>
    <recommendedName>
        <fullName evidence="1">KRAB domain-containing protein</fullName>
    </recommendedName>
</protein>
<comment type="caution">
    <text evidence="2">The sequence shown here is derived from an EMBL/GenBank/DDBJ whole genome shotgun (WGS) entry which is preliminary data.</text>
</comment>
<proteinExistence type="predicted"/>
<dbReference type="InterPro" id="IPR001909">
    <property type="entry name" value="KRAB"/>
</dbReference>
<dbReference type="EMBL" id="JANPWB010000011">
    <property type="protein sequence ID" value="KAJ1121769.1"/>
    <property type="molecule type" value="Genomic_DNA"/>
</dbReference>
<gene>
    <name evidence="2" type="ORF">NDU88_000288</name>
</gene>
<organism evidence="2 3">
    <name type="scientific">Pleurodeles waltl</name>
    <name type="common">Iberian ribbed newt</name>
    <dbReference type="NCBI Taxonomy" id="8319"/>
    <lineage>
        <taxon>Eukaryota</taxon>
        <taxon>Metazoa</taxon>
        <taxon>Chordata</taxon>
        <taxon>Craniata</taxon>
        <taxon>Vertebrata</taxon>
        <taxon>Euteleostomi</taxon>
        <taxon>Amphibia</taxon>
        <taxon>Batrachia</taxon>
        <taxon>Caudata</taxon>
        <taxon>Salamandroidea</taxon>
        <taxon>Salamandridae</taxon>
        <taxon>Pleurodelinae</taxon>
        <taxon>Pleurodeles</taxon>
    </lineage>
</organism>
<dbReference type="PANTHER" id="PTHR23232">
    <property type="entry name" value="KRAB DOMAIN C2H2 ZINC FINGER"/>
    <property type="match status" value="1"/>
</dbReference>
<keyword evidence="3" id="KW-1185">Reference proteome</keyword>
<dbReference type="Proteomes" id="UP001066276">
    <property type="component" value="Chromosome 7"/>
</dbReference>
<dbReference type="GO" id="GO:0006355">
    <property type="term" value="P:regulation of DNA-templated transcription"/>
    <property type="evidence" value="ECO:0007669"/>
    <property type="project" value="InterPro"/>
</dbReference>
<sequence>MYQQGPEMAPVTFHDVAAYFSEEDWKFLNEYQKELYKNVIKEIHQALLLLGYQIVNPDTLVRIKKGDEDFVDPQDAATRAEMIDNASCYSATHPDILLRIKQEEDLYCSSWYGIDESGIGRNFSKDHTIVDSDLLFLRKREETLCVEDSPKTDRGIDSHVNTGFPSLDADLVVTEGGCKACAEHPRADVEEDDPVITSVFLQSPKPEEDAHFYEVSVSKEGNAMCYPDISPDILLSIKQEEMSYYRDQCGSNEIEITKCSTIGTPVLASEFLARLKNEADVFSIDLQGSEIRDKSHRSSGLMVLSPDVLVMTDQESENSITDAPAAGGGESSSCSTAVYTPAISPEMLRIKQEEDPYFKAQHCSQETETSSGLDNDHGTTNHKNCDDVLHCFKTPIRTPSSRQLNHNPISEIEIDCKTVLSAEIKQEKTTQCEKDMKKAKHSELQQGTLLCVTHARELHFVEGLRPPSYQ</sequence>
<evidence type="ECO:0000259" key="1">
    <source>
        <dbReference type="PROSITE" id="PS50805"/>
    </source>
</evidence>
<dbReference type="CDD" id="cd07765">
    <property type="entry name" value="KRAB_A-box"/>
    <property type="match status" value="1"/>
</dbReference>
<accession>A0AAV7P228</accession>
<dbReference type="Gene3D" id="6.10.140.140">
    <property type="match status" value="1"/>
</dbReference>
<evidence type="ECO:0000313" key="3">
    <source>
        <dbReference type="Proteomes" id="UP001066276"/>
    </source>
</evidence>
<dbReference type="AlphaFoldDB" id="A0AAV7P228"/>